<dbReference type="Pfam" id="PF17946">
    <property type="entry name" value="RecC_C"/>
    <property type="match status" value="1"/>
</dbReference>
<organism evidence="3 4">
    <name type="scientific">Desulfacinum infernum DSM 9756</name>
    <dbReference type="NCBI Taxonomy" id="1121391"/>
    <lineage>
        <taxon>Bacteria</taxon>
        <taxon>Pseudomonadati</taxon>
        <taxon>Thermodesulfobacteriota</taxon>
        <taxon>Syntrophobacteria</taxon>
        <taxon>Syntrophobacterales</taxon>
        <taxon>Syntrophobacteraceae</taxon>
        <taxon>Desulfacinum</taxon>
    </lineage>
</organism>
<evidence type="ECO:0000313" key="3">
    <source>
        <dbReference type="EMBL" id="SHF28722.1"/>
    </source>
</evidence>
<reference evidence="4" key="1">
    <citation type="submission" date="2016-11" db="EMBL/GenBank/DDBJ databases">
        <authorList>
            <person name="Varghese N."/>
            <person name="Submissions S."/>
        </authorList>
    </citation>
    <scope>NUCLEOTIDE SEQUENCE [LARGE SCALE GENOMIC DNA]</scope>
    <source>
        <strain evidence="4">DSM 9756</strain>
    </source>
</reference>
<proteinExistence type="predicted"/>
<dbReference type="InterPro" id="IPR011335">
    <property type="entry name" value="Restrct_endonuc-II-like"/>
</dbReference>
<keyword evidence="4" id="KW-1185">Reference proteome</keyword>
<sequence length="151" mass="17077">MAKDVVFRLGEVPEPEDHLRTLLDLWRQGQERPIPFFPDTSWEFAAGAAKGQPPDTLRTRCEGTLKNDYNQRAEGFHACVATAFRGRDPLDDDFRRIARAVFHPILQATGARAKRTPTTTGASHTSPSENRTEQRSPTERTPRARRKPPQT</sequence>
<dbReference type="EMBL" id="FQVB01000014">
    <property type="protein sequence ID" value="SHF28722.1"/>
    <property type="molecule type" value="Genomic_DNA"/>
</dbReference>
<evidence type="ECO:0000256" key="1">
    <source>
        <dbReference type="SAM" id="MobiDB-lite"/>
    </source>
</evidence>
<dbReference type="SUPFAM" id="SSF52980">
    <property type="entry name" value="Restriction endonuclease-like"/>
    <property type="match status" value="1"/>
</dbReference>
<evidence type="ECO:0000259" key="2">
    <source>
        <dbReference type="Pfam" id="PF17946"/>
    </source>
</evidence>
<feature type="compositionally biased region" description="Polar residues" evidence="1">
    <location>
        <begin position="116"/>
        <end position="129"/>
    </location>
</feature>
<feature type="compositionally biased region" description="Basic and acidic residues" evidence="1">
    <location>
        <begin position="130"/>
        <end position="142"/>
    </location>
</feature>
<dbReference type="InterPro" id="IPR041500">
    <property type="entry name" value="RecC_C"/>
</dbReference>
<dbReference type="Proteomes" id="UP000184076">
    <property type="component" value="Unassembled WGS sequence"/>
</dbReference>
<evidence type="ECO:0000313" key="4">
    <source>
        <dbReference type="Proteomes" id="UP000184076"/>
    </source>
</evidence>
<name>A0A1M5AFR4_9BACT</name>
<gene>
    <name evidence="3" type="ORF">SAMN02745206_01687</name>
</gene>
<dbReference type="STRING" id="1121391.SAMN02745206_01687"/>
<protein>
    <recommendedName>
        <fullName evidence="2">RecC C-terminal domain-containing protein</fullName>
    </recommendedName>
</protein>
<feature type="region of interest" description="Disordered" evidence="1">
    <location>
        <begin position="108"/>
        <end position="151"/>
    </location>
</feature>
<accession>A0A1M5AFR4</accession>
<dbReference type="AlphaFoldDB" id="A0A1M5AFR4"/>
<feature type="domain" description="RecC C-terminal" evidence="2">
    <location>
        <begin position="13"/>
        <end position="46"/>
    </location>
</feature>